<dbReference type="GO" id="GO:0016705">
    <property type="term" value="F:oxidoreductase activity, acting on paired donors, with incorporation or reduction of molecular oxygen"/>
    <property type="evidence" value="ECO:0007669"/>
    <property type="project" value="InterPro"/>
</dbReference>
<dbReference type="InterPro" id="IPR036396">
    <property type="entry name" value="Cyt_P450_sf"/>
</dbReference>
<keyword evidence="2 3" id="KW-0479">Metal-binding</keyword>
<accession>V4S900</accession>
<evidence type="ECO:0000256" key="1">
    <source>
        <dbReference type="ARBA" id="ARBA00010617"/>
    </source>
</evidence>
<dbReference type="PANTHER" id="PTHR47950">
    <property type="entry name" value="CYTOCHROME P450, FAMILY 76, SUBFAMILY C, POLYPEPTIDE 5-RELATED"/>
    <property type="match status" value="1"/>
</dbReference>
<sequence length="434" mass="48843">MDLLISCILWLLFTLVWVMALSFISSGRRKGLPPGPRPYPVIGNLLELGGKPHKSLAKLAKIHGPIMSLRLGQVTTVVVSSPSMAKTILKEHDSLFCVPESILSQPYQHHEFSLVWLPVSPLWRSLRKICNMHIFTNQKLDDNQDLRRKKIKGLLAYVEENCSAGKAIDFGQAAFNTSLNLLSNTIFSIDLVDPNDKDKNMVAVLASNPKDMLDTLLNIIQDKSVEIDIKHIKHLFADLFIAGNDTTSITMEWAMTELLHNPEALSKAKLELEQTVGKGNPIEESDIIRLPYLQAVVKETFRLHPPVPLLIPRKALEDIEIAGFTVPKGARVFVNVWAIGRDESTWDNPHTFIPERFLRSNVDFKGQNFELIPFGAGRRICPGLPLAIRMLYLMLGSLINSFDWKLEDENMDMEEKFGITIMKAQPLRAVPVVI</sequence>
<dbReference type="InParanoid" id="V4S900"/>
<dbReference type="KEGG" id="cic:CICLE_v10028488mg"/>
<dbReference type="InterPro" id="IPR017972">
    <property type="entry name" value="Cyt_P450_CS"/>
</dbReference>
<dbReference type="Proteomes" id="UP000030687">
    <property type="component" value="Unassembled WGS sequence"/>
</dbReference>
<dbReference type="Gene3D" id="1.10.630.10">
    <property type="entry name" value="Cytochrome P450"/>
    <property type="match status" value="2"/>
</dbReference>
<evidence type="ECO:0000256" key="3">
    <source>
        <dbReference type="RuleBase" id="RU000461"/>
    </source>
</evidence>
<dbReference type="GO" id="GO:0004497">
    <property type="term" value="F:monooxygenase activity"/>
    <property type="evidence" value="ECO:0007669"/>
    <property type="project" value="UniProtKB-KW"/>
</dbReference>
<dbReference type="eggNOG" id="KOG0156">
    <property type="taxonomic scope" value="Eukaryota"/>
</dbReference>
<keyword evidence="2 3" id="KW-0349">Heme</keyword>
<evidence type="ECO:0000313" key="6">
    <source>
        <dbReference type="Proteomes" id="UP000030687"/>
    </source>
</evidence>
<feature type="chain" id="PRO_5004726398" description="Cytochrome P450" evidence="4">
    <location>
        <begin position="21"/>
        <end position="434"/>
    </location>
</feature>
<keyword evidence="6" id="KW-1185">Reference proteome</keyword>
<dbReference type="FunCoup" id="V4S900">
    <property type="interactions" value="395"/>
</dbReference>
<keyword evidence="3" id="KW-0560">Oxidoreductase</keyword>
<dbReference type="PANTHER" id="PTHR47950:SF48">
    <property type="entry name" value="CYTOCHROME P450 FAMILY PROTEIN, EXPRESSED"/>
    <property type="match status" value="1"/>
</dbReference>
<evidence type="ECO:0000313" key="5">
    <source>
        <dbReference type="EMBL" id="ESR36917.1"/>
    </source>
</evidence>
<dbReference type="OMA" id="MFHKATE"/>
<dbReference type="SUPFAM" id="SSF48264">
    <property type="entry name" value="Cytochrome P450"/>
    <property type="match status" value="1"/>
</dbReference>
<gene>
    <name evidence="5" type="ORF">CICLE_v10028488mg</name>
</gene>
<dbReference type="Gramene" id="ESR36917">
    <property type="protein sequence ID" value="ESR36917"/>
    <property type="gene ID" value="CICLE_v10028488mg"/>
</dbReference>
<dbReference type="EMBL" id="KI536978">
    <property type="protein sequence ID" value="ESR36917.1"/>
    <property type="molecule type" value="Genomic_DNA"/>
</dbReference>
<comment type="similarity">
    <text evidence="1 3">Belongs to the cytochrome P450 family.</text>
</comment>
<dbReference type="PRINTS" id="PR00463">
    <property type="entry name" value="EP450I"/>
</dbReference>
<proteinExistence type="inferred from homology"/>
<keyword evidence="3" id="KW-0503">Monooxygenase</keyword>
<dbReference type="AlphaFoldDB" id="V4S900"/>
<dbReference type="Pfam" id="PF00067">
    <property type="entry name" value="p450"/>
    <property type="match status" value="2"/>
</dbReference>
<dbReference type="PROSITE" id="PS00086">
    <property type="entry name" value="CYTOCHROME_P450"/>
    <property type="match status" value="1"/>
</dbReference>
<evidence type="ECO:0000256" key="2">
    <source>
        <dbReference type="PIRSR" id="PIRSR602401-1"/>
    </source>
</evidence>
<dbReference type="GO" id="GO:0005506">
    <property type="term" value="F:iron ion binding"/>
    <property type="evidence" value="ECO:0007669"/>
    <property type="project" value="InterPro"/>
</dbReference>
<dbReference type="GO" id="GO:0020037">
    <property type="term" value="F:heme binding"/>
    <property type="evidence" value="ECO:0007669"/>
    <property type="project" value="InterPro"/>
</dbReference>
<dbReference type="CDD" id="cd11073">
    <property type="entry name" value="CYP76-like"/>
    <property type="match status" value="1"/>
</dbReference>
<dbReference type="FunFam" id="1.10.630.10:FF:000163">
    <property type="entry name" value="Geraniol 8-hydroxylase"/>
    <property type="match status" value="1"/>
</dbReference>
<dbReference type="InterPro" id="IPR002401">
    <property type="entry name" value="Cyt_P450_E_grp-I"/>
</dbReference>
<name>V4S900_CITCL</name>
<evidence type="ECO:0008006" key="7">
    <source>
        <dbReference type="Google" id="ProtNLM"/>
    </source>
</evidence>
<evidence type="ECO:0000256" key="4">
    <source>
        <dbReference type="SAM" id="SignalP"/>
    </source>
</evidence>
<protein>
    <recommendedName>
        <fullName evidence="7">Cytochrome P450</fullName>
    </recommendedName>
</protein>
<dbReference type="InterPro" id="IPR001128">
    <property type="entry name" value="Cyt_P450"/>
</dbReference>
<dbReference type="PRINTS" id="PR00385">
    <property type="entry name" value="P450"/>
</dbReference>
<keyword evidence="4" id="KW-0732">Signal</keyword>
<feature type="signal peptide" evidence="4">
    <location>
        <begin position="1"/>
        <end position="20"/>
    </location>
</feature>
<keyword evidence="2 3" id="KW-0408">Iron</keyword>
<organism evidence="5 6">
    <name type="scientific">Citrus clementina</name>
    <name type="common">Clementine</name>
    <name type="synonym">Citrus deliciosa x Citrus sinensis</name>
    <dbReference type="NCBI Taxonomy" id="85681"/>
    <lineage>
        <taxon>Eukaryota</taxon>
        <taxon>Viridiplantae</taxon>
        <taxon>Streptophyta</taxon>
        <taxon>Embryophyta</taxon>
        <taxon>Tracheophyta</taxon>
        <taxon>Spermatophyta</taxon>
        <taxon>Magnoliopsida</taxon>
        <taxon>eudicotyledons</taxon>
        <taxon>Gunneridae</taxon>
        <taxon>Pentapetalae</taxon>
        <taxon>rosids</taxon>
        <taxon>malvids</taxon>
        <taxon>Sapindales</taxon>
        <taxon>Rutaceae</taxon>
        <taxon>Aurantioideae</taxon>
        <taxon>Citrus</taxon>
    </lineage>
</organism>
<reference evidence="5 6" key="1">
    <citation type="submission" date="2013-10" db="EMBL/GenBank/DDBJ databases">
        <authorList>
            <consortium name="International Citrus Genome Consortium"/>
            <person name="Jenkins J."/>
            <person name="Schmutz J."/>
            <person name="Prochnik S."/>
            <person name="Rokhsar D."/>
            <person name="Gmitter F."/>
            <person name="Ollitrault P."/>
            <person name="Machado M."/>
            <person name="Talon M."/>
            <person name="Wincker P."/>
            <person name="Jaillon O."/>
            <person name="Morgante M."/>
        </authorList>
    </citation>
    <scope>NUCLEOTIDE SEQUENCE</scope>
    <source>
        <strain evidence="6">cv. Clemenules</strain>
    </source>
</reference>
<comment type="cofactor">
    <cofactor evidence="2">
        <name>heme</name>
        <dbReference type="ChEBI" id="CHEBI:30413"/>
    </cofactor>
</comment>
<feature type="binding site" description="axial binding residue" evidence="2">
    <location>
        <position position="381"/>
    </location>
    <ligand>
        <name>heme</name>
        <dbReference type="ChEBI" id="CHEBI:30413"/>
    </ligand>
    <ligandPart>
        <name>Fe</name>
        <dbReference type="ChEBI" id="CHEBI:18248"/>
    </ligandPart>
</feature>